<dbReference type="PANTHER" id="PTHR46663">
    <property type="entry name" value="DIGUANYLATE CYCLASE DGCT-RELATED"/>
    <property type="match status" value="1"/>
</dbReference>
<dbReference type="InterPro" id="IPR052163">
    <property type="entry name" value="DGC-Regulatory_Protein"/>
</dbReference>
<evidence type="ECO:0000259" key="1">
    <source>
        <dbReference type="PROSITE" id="PS50887"/>
    </source>
</evidence>
<dbReference type="eggNOG" id="COG2199">
    <property type="taxonomic scope" value="Bacteria"/>
</dbReference>
<dbReference type="STRING" id="1298598.JCM21714_4620"/>
<proteinExistence type="predicted"/>
<dbReference type="EMBL" id="BAVS01000055">
    <property type="protein sequence ID" value="GAE95387.1"/>
    <property type="molecule type" value="Genomic_DNA"/>
</dbReference>
<dbReference type="RefSeq" id="WP_035726256.1">
    <property type="nucleotide sequence ID" value="NZ_BAVS01000055.1"/>
</dbReference>
<name>W4VQ90_9BACI</name>
<comment type="caution">
    <text evidence="2">The sequence shown here is derived from an EMBL/GenBank/DDBJ whole genome shotgun (WGS) entry which is preliminary data.</text>
</comment>
<feature type="domain" description="GGDEF" evidence="1">
    <location>
        <begin position="93"/>
        <end position="220"/>
    </location>
</feature>
<dbReference type="PROSITE" id="PS50887">
    <property type="entry name" value="GGDEF"/>
    <property type="match status" value="1"/>
</dbReference>
<dbReference type="OrthoDB" id="9759607at2"/>
<dbReference type="NCBIfam" id="TIGR00254">
    <property type="entry name" value="GGDEF"/>
    <property type="match status" value="1"/>
</dbReference>
<dbReference type="AlphaFoldDB" id="W4VQ90"/>
<evidence type="ECO:0000313" key="3">
    <source>
        <dbReference type="Proteomes" id="UP000019102"/>
    </source>
</evidence>
<accession>W4VQ90</accession>
<dbReference type="PANTHER" id="PTHR46663:SF2">
    <property type="entry name" value="GGDEF DOMAIN-CONTAINING PROTEIN"/>
    <property type="match status" value="1"/>
</dbReference>
<dbReference type="SUPFAM" id="SSF55073">
    <property type="entry name" value="Nucleotide cyclase"/>
    <property type="match status" value="1"/>
</dbReference>
<dbReference type="InterPro" id="IPR000160">
    <property type="entry name" value="GGDEF_dom"/>
</dbReference>
<reference evidence="2 3" key="1">
    <citation type="journal article" date="2014" name="Genome Announc.">
        <title>Draft Genome Sequence of the Boron-Tolerant and Moderately Halotolerant Bacterium Gracilibacillus boraciitolerans JCM 21714T.</title>
        <authorList>
            <person name="Ahmed I."/>
            <person name="Oshima K."/>
            <person name="Suda W."/>
            <person name="Kitamura K."/>
            <person name="Iida T."/>
            <person name="Ohmori Y."/>
            <person name="Fujiwara T."/>
            <person name="Hattori M."/>
            <person name="Ohkuma M."/>
        </authorList>
    </citation>
    <scope>NUCLEOTIDE SEQUENCE [LARGE SCALE GENOMIC DNA]</scope>
    <source>
        <strain evidence="2 3">JCM 21714</strain>
    </source>
</reference>
<dbReference type="SMART" id="SM00267">
    <property type="entry name" value="GGDEF"/>
    <property type="match status" value="1"/>
</dbReference>
<dbReference type="Gene3D" id="3.30.70.270">
    <property type="match status" value="1"/>
</dbReference>
<keyword evidence="3" id="KW-1185">Reference proteome</keyword>
<dbReference type="Proteomes" id="UP000019102">
    <property type="component" value="Unassembled WGS sequence"/>
</dbReference>
<dbReference type="InterPro" id="IPR029787">
    <property type="entry name" value="Nucleotide_cyclase"/>
</dbReference>
<evidence type="ECO:0000313" key="2">
    <source>
        <dbReference type="EMBL" id="GAE95387.1"/>
    </source>
</evidence>
<dbReference type="Pfam" id="PF00990">
    <property type="entry name" value="GGDEF"/>
    <property type="match status" value="1"/>
</dbReference>
<dbReference type="InterPro" id="IPR043128">
    <property type="entry name" value="Rev_trsase/Diguanyl_cyclase"/>
</dbReference>
<gene>
    <name evidence="2" type="ORF">JCM21714_4620</name>
</gene>
<organism evidence="2 3">
    <name type="scientific">Gracilibacillus boraciitolerans JCM 21714</name>
    <dbReference type="NCBI Taxonomy" id="1298598"/>
    <lineage>
        <taxon>Bacteria</taxon>
        <taxon>Bacillati</taxon>
        <taxon>Bacillota</taxon>
        <taxon>Bacilli</taxon>
        <taxon>Bacillales</taxon>
        <taxon>Bacillaceae</taxon>
        <taxon>Gracilibacillus</taxon>
    </lineage>
</organism>
<protein>
    <submittedName>
        <fullName evidence="2">Sensory box/GGDEF family protein</fullName>
    </submittedName>
</protein>
<sequence length="220" mass="25295">MNEYQNAFKEKIKLENFEISFVNKAGEGITLLVDSDFILVEGKTLQFLMVKDITEAKDKEEKVKFLAYHDFLTGLANRAAFEKRIADLLNRKKMFNLLLLDLNKLKQINDTFGHQAGDHAIQHITKILQEVAANTHYAARLGGDEFVMLLHADETETITIIKEMKQRLLTPLTLPEHDQICLSASIGVSYYPEDGETINELYRIADKRMYEEKQKLKSDN</sequence>
<dbReference type="CDD" id="cd01949">
    <property type="entry name" value="GGDEF"/>
    <property type="match status" value="1"/>
</dbReference>